<proteinExistence type="predicted"/>
<keyword evidence="2 5" id="KW-0812">Transmembrane</keyword>
<dbReference type="STRING" id="1231623.Tasa_010_005"/>
<evidence type="ECO:0008006" key="8">
    <source>
        <dbReference type="Google" id="ProtNLM"/>
    </source>
</evidence>
<feature type="transmembrane region" description="Helical" evidence="5">
    <location>
        <begin position="42"/>
        <end position="60"/>
    </location>
</feature>
<evidence type="ECO:0000256" key="2">
    <source>
        <dbReference type="ARBA" id="ARBA00022692"/>
    </source>
</evidence>
<dbReference type="Proteomes" id="UP000032679">
    <property type="component" value="Unassembled WGS sequence"/>
</dbReference>
<name>A0A0D6MJK6_9PROT</name>
<dbReference type="OrthoDB" id="9814012at2"/>
<keyword evidence="7" id="KW-1185">Reference proteome</keyword>
<gene>
    <name evidence="6" type="ORF">Tasa_010_005</name>
</gene>
<reference evidence="6 7" key="1">
    <citation type="submission" date="2012-10" db="EMBL/GenBank/DDBJ databases">
        <title>Genome sequencing of Tanticharoenia sakaeratensis NBRC 103193.</title>
        <authorList>
            <person name="Azuma Y."/>
            <person name="Hadano H."/>
            <person name="Hirakawa H."/>
            <person name="Matsushita K."/>
        </authorList>
    </citation>
    <scope>NUCLEOTIDE SEQUENCE [LARGE SCALE GENOMIC DNA]</scope>
    <source>
        <strain evidence="6 7">NBRC 103193</strain>
    </source>
</reference>
<feature type="transmembrane region" description="Helical" evidence="5">
    <location>
        <begin position="6"/>
        <end position="30"/>
    </location>
</feature>
<accession>A0A0D6MJK6</accession>
<dbReference type="InterPro" id="IPR006603">
    <property type="entry name" value="PQ-loop_rpt"/>
</dbReference>
<keyword evidence="4 5" id="KW-0472">Membrane</keyword>
<evidence type="ECO:0000256" key="1">
    <source>
        <dbReference type="ARBA" id="ARBA00004141"/>
    </source>
</evidence>
<evidence type="ECO:0000256" key="4">
    <source>
        <dbReference type="ARBA" id="ARBA00023136"/>
    </source>
</evidence>
<sequence>MLITSTVTVVSIFAATLSMVSFVPQAWSVIKSRNTDEISLKMYVITVAGFVAWLIDGILLMQWAMIGQNIICLSLSTLILVMKLLPQQHKEAVAETLTPKFVSEDP</sequence>
<evidence type="ECO:0000256" key="3">
    <source>
        <dbReference type="ARBA" id="ARBA00022989"/>
    </source>
</evidence>
<dbReference type="Pfam" id="PF04193">
    <property type="entry name" value="PQ-loop"/>
    <property type="match status" value="1"/>
</dbReference>
<evidence type="ECO:0000256" key="5">
    <source>
        <dbReference type="SAM" id="Phobius"/>
    </source>
</evidence>
<comment type="caution">
    <text evidence="6">The sequence shown here is derived from an EMBL/GenBank/DDBJ whole genome shotgun (WGS) entry which is preliminary data.</text>
</comment>
<dbReference type="AlphaFoldDB" id="A0A0D6MJK6"/>
<protein>
    <recommendedName>
        <fullName evidence="8">MtN3 and saliva related transmembrane protein</fullName>
    </recommendedName>
</protein>
<dbReference type="GO" id="GO:0016020">
    <property type="term" value="C:membrane"/>
    <property type="evidence" value="ECO:0007669"/>
    <property type="project" value="UniProtKB-SubCell"/>
</dbReference>
<evidence type="ECO:0000313" key="7">
    <source>
        <dbReference type="Proteomes" id="UP000032679"/>
    </source>
</evidence>
<evidence type="ECO:0000313" key="6">
    <source>
        <dbReference type="EMBL" id="GAN53458.1"/>
    </source>
</evidence>
<dbReference type="RefSeq" id="WP_048847470.1">
    <property type="nucleotide sequence ID" value="NZ_BALE01000010.1"/>
</dbReference>
<dbReference type="EMBL" id="BALE01000010">
    <property type="protein sequence ID" value="GAN53458.1"/>
    <property type="molecule type" value="Genomic_DNA"/>
</dbReference>
<organism evidence="6 7">
    <name type="scientific">Tanticharoenia sakaeratensis NBRC 103193</name>
    <dbReference type="NCBI Taxonomy" id="1231623"/>
    <lineage>
        <taxon>Bacteria</taxon>
        <taxon>Pseudomonadati</taxon>
        <taxon>Pseudomonadota</taxon>
        <taxon>Alphaproteobacteria</taxon>
        <taxon>Acetobacterales</taxon>
        <taxon>Acetobacteraceae</taxon>
        <taxon>Tanticharoenia</taxon>
    </lineage>
</organism>
<dbReference type="Gene3D" id="1.20.1280.290">
    <property type="match status" value="1"/>
</dbReference>
<keyword evidence="3 5" id="KW-1133">Transmembrane helix</keyword>
<comment type="subcellular location">
    <subcellularLocation>
        <location evidence="1">Membrane</location>
        <topology evidence="1">Multi-pass membrane protein</topology>
    </subcellularLocation>
</comment>